<keyword evidence="4" id="KW-1185">Reference proteome</keyword>
<accession>A0A4U1CH97</accession>
<feature type="transmembrane region" description="Helical" evidence="1">
    <location>
        <begin position="127"/>
        <end position="150"/>
    </location>
</feature>
<keyword evidence="1" id="KW-0472">Membrane</keyword>
<evidence type="ECO:0000313" key="4">
    <source>
        <dbReference type="Proteomes" id="UP000309488"/>
    </source>
</evidence>
<name>A0A4U1CH97_9SPHI</name>
<dbReference type="OrthoDB" id="681001at2"/>
<gene>
    <name evidence="3" type="ORF">FA048_19550</name>
</gene>
<evidence type="ECO:0000259" key="2">
    <source>
        <dbReference type="Pfam" id="PF12158"/>
    </source>
</evidence>
<dbReference type="EMBL" id="SWBR01000009">
    <property type="protein sequence ID" value="TKC04486.1"/>
    <property type="molecule type" value="Genomic_DNA"/>
</dbReference>
<feature type="domain" description="DUF3592" evidence="2">
    <location>
        <begin position="69"/>
        <end position="124"/>
    </location>
</feature>
<evidence type="ECO:0000256" key="1">
    <source>
        <dbReference type="SAM" id="Phobius"/>
    </source>
</evidence>
<proteinExistence type="predicted"/>
<dbReference type="AlphaFoldDB" id="A0A4U1CH97"/>
<keyword evidence="1" id="KW-1133">Transmembrane helix</keyword>
<organism evidence="3 4">
    <name type="scientific">Pedobacter polaris</name>
    <dbReference type="NCBI Taxonomy" id="2571273"/>
    <lineage>
        <taxon>Bacteria</taxon>
        <taxon>Pseudomonadati</taxon>
        <taxon>Bacteroidota</taxon>
        <taxon>Sphingobacteriia</taxon>
        <taxon>Sphingobacteriales</taxon>
        <taxon>Sphingobacteriaceae</taxon>
        <taxon>Pedobacter</taxon>
    </lineage>
</organism>
<dbReference type="Pfam" id="PF12158">
    <property type="entry name" value="DUF3592"/>
    <property type="match status" value="1"/>
</dbReference>
<evidence type="ECO:0000313" key="3">
    <source>
        <dbReference type="EMBL" id="TKC04486.1"/>
    </source>
</evidence>
<feature type="transmembrane region" description="Helical" evidence="1">
    <location>
        <begin position="26"/>
        <end position="45"/>
    </location>
</feature>
<dbReference type="InterPro" id="IPR021994">
    <property type="entry name" value="DUF3592"/>
</dbReference>
<sequence length="151" mass="17119">MQLGTILQTGLKKQLIIHINSMDNSVVYGMIASLLVLCIGLLKLLQRKRYEKNGVKVQGLVSDLLLEYQGGTRAYYPVVSYRTLENIEFEEKSSFGTYPAAFKKGQEIDVIYDRADHKKFIIDSKKYVYIEVVSITIGLVGLIISCVYLMK</sequence>
<reference evidence="3 4" key="1">
    <citation type="submission" date="2019-04" db="EMBL/GenBank/DDBJ databases">
        <title>Pedobacter sp. RP-3-22 sp. nov., isolated from Arctic soil.</title>
        <authorList>
            <person name="Dahal R.H."/>
            <person name="Kim D.-U."/>
        </authorList>
    </citation>
    <scope>NUCLEOTIDE SEQUENCE [LARGE SCALE GENOMIC DNA]</scope>
    <source>
        <strain evidence="3 4">RP-3-22</strain>
    </source>
</reference>
<protein>
    <submittedName>
        <fullName evidence="3">DUF3592 domain-containing protein</fullName>
    </submittedName>
</protein>
<dbReference type="Proteomes" id="UP000309488">
    <property type="component" value="Unassembled WGS sequence"/>
</dbReference>
<keyword evidence="1" id="KW-0812">Transmembrane</keyword>
<comment type="caution">
    <text evidence="3">The sequence shown here is derived from an EMBL/GenBank/DDBJ whole genome shotgun (WGS) entry which is preliminary data.</text>
</comment>